<name>A0ABV4P6W4_9GAMM</name>
<evidence type="ECO:0000313" key="2">
    <source>
        <dbReference type="Proteomes" id="UP001569428"/>
    </source>
</evidence>
<accession>A0ABV4P6W4</accession>
<organism evidence="1 2">
    <name type="scientific">Microbulbifer epialgicus</name>
    <dbReference type="NCBI Taxonomy" id="393907"/>
    <lineage>
        <taxon>Bacteria</taxon>
        <taxon>Pseudomonadati</taxon>
        <taxon>Pseudomonadota</taxon>
        <taxon>Gammaproteobacteria</taxon>
        <taxon>Cellvibrionales</taxon>
        <taxon>Microbulbiferaceae</taxon>
        <taxon>Microbulbifer</taxon>
    </lineage>
</organism>
<comment type="caution">
    <text evidence="1">The sequence shown here is derived from an EMBL/GenBank/DDBJ whole genome shotgun (WGS) entry which is preliminary data.</text>
</comment>
<protein>
    <submittedName>
        <fullName evidence="1">Uncharacterized protein</fullName>
    </submittedName>
</protein>
<sequence length="78" mass="8548">MITITENTKCVKSETDLNSFTQRIIKMKVEAALGLSWMSISAMQSMMPMDEALAAVTLVQVPSALRSGTEKLRSTLPD</sequence>
<proteinExistence type="predicted"/>
<dbReference type="Proteomes" id="UP001569428">
    <property type="component" value="Unassembled WGS sequence"/>
</dbReference>
<evidence type="ECO:0000313" key="1">
    <source>
        <dbReference type="EMBL" id="MFA0814103.1"/>
    </source>
</evidence>
<keyword evidence="2" id="KW-1185">Reference proteome</keyword>
<reference evidence="1 2" key="1">
    <citation type="submission" date="2024-08" db="EMBL/GenBank/DDBJ databases">
        <authorList>
            <person name="Ishaq N."/>
        </authorList>
    </citation>
    <scope>NUCLEOTIDE SEQUENCE [LARGE SCALE GENOMIC DNA]</scope>
    <source>
        <strain evidence="1 2">DSM 18651</strain>
    </source>
</reference>
<dbReference type="RefSeq" id="WP_371841946.1">
    <property type="nucleotide sequence ID" value="NZ_JBGMEK010000255.1"/>
</dbReference>
<dbReference type="EMBL" id="JBGMEK010000255">
    <property type="protein sequence ID" value="MFA0814103.1"/>
    <property type="molecule type" value="Genomic_DNA"/>
</dbReference>
<gene>
    <name evidence="1" type="ORF">ACCI49_24865</name>
</gene>